<proteinExistence type="predicted"/>
<organism evidence="1">
    <name type="scientific">viral metagenome</name>
    <dbReference type="NCBI Taxonomy" id="1070528"/>
    <lineage>
        <taxon>unclassified sequences</taxon>
        <taxon>metagenomes</taxon>
        <taxon>organismal metagenomes</taxon>
    </lineage>
</organism>
<protein>
    <submittedName>
        <fullName evidence="1">Uncharacterized protein</fullName>
    </submittedName>
</protein>
<dbReference type="AlphaFoldDB" id="A0A6C0JLV1"/>
<name>A0A6C0JLV1_9ZZZZ</name>
<accession>A0A6C0JLV1</accession>
<sequence length="173" mass="18754">MSFGIPIGVGFTPQFTSSTNLGGPFNGYSPQQTALNYKDSSQVMTRRIIRDSWNGRGAVGTAGNGNAYNRVVTPFRAVNNLGDFLGRQNYVCGGSNQISSKHTGRQGPMGSIISKCDNTGVPAAVCNTRFVPDASDYITFKKQRALSQNYNDVKNGGDKNNASYHARISIRRF</sequence>
<reference evidence="1" key="1">
    <citation type="journal article" date="2020" name="Nature">
        <title>Giant virus diversity and host interactions through global metagenomics.</title>
        <authorList>
            <person name="Schulz F."/>
            <person name="Roux S."/>
            <person name="Paez-Espino D."/>
            <person name="Jungbluth S."/>
            <person name="Walsh D.A."/>
            <person name="Denef V.J."/>
            <person name="McMahon K.D."/>
            <person name="Konstantinidis K.T."/>
            <person name="Eloe-Fadrosh E.A."/>
            <person name="Kyrpides N.C."/>
            <person name="Woyke T."/>
        </authorList>
    </citation>
    <scope>NUCLEOTIDE SEQUENCE</scope>
    <source>
        <strain evidence="1">GVMAG-M-3300027747-57</strain>
    </source>
</reference>
<dbReference type="EMBL" id="MN740430">
    <property type="protein sequence ID" value="QHU05981.1"/>
    <property type="molecule type" value="Genomic_DNA"/>
</dbReference>
<evidence type="ECO:0000313" key="1">
    <source>
        <dbReference type="EMBL" id="QHU05981.1"/>
    </source>
</evidence>